<dbReference type="Proteomes" id="UP000235145">
    <property type="component" value="Unassembled WGS sequence"/>
</dbReference>
<feature type="chain" id="PRO_5040209556" description="GH18 domain-containing protein" evidence="7">
    <location>
        <begin position="23"/>
        <end position="426"/>
    </location>
</feature>
<protein>
    <recommendedName>
        <fullName evidence="8">GH18 domain-containing protein</fullName>
    </recommendedName>
</protein>
<sequence length="426" mass="47547">MVIRSLILLVFLTIVNLPFNHGQTESSEPLDVRAAYWPTFIDYPASNIDTSHFSHIYFAFVLPSPTTYVLNITPDHVTNLLEFTNAKSDWNPPAKTILSVGGGGGDDLRATFSRMASNQYSRASFINSTIEVARKYQFDGIDLDWEYPSSDSDMANLGLLLNEWREAIEQEANVNQKQRLILTSAVYYASRVYSDNGPLLYPIKAITQSVDWISPMCYDYHGSWENFTGLHSALYDPDSDLNTDFGIGSWIKAGVAPEKIVMGLPLYGKTWSLADPKVNNVGAKTIGTGPGSGELRYSEVIDFNKKNSAMVVFDDKRVSYYSYSGNSWMSYDDVRSIQSKVRYAKNQALSGYFLWALGQDLDWALSSAASETWSDRRLEKEDSDAKSTLALLEAIPSLVTMLDSDDLDSQIATLYILLNLGIDNNS</sequence>
<feature type="domain" description="GH18" evidence="8">
    <location>
        <begin position="31"/>
        <end position="376"/>
    </location>
</feature>
<keyword evidence="10" id="KW-1185">Reference proteome</keyword>
<evidence type="ECO:0000256" key="6">
    <source>
        <dbReference type="RuleBase" id="RU000489"/>
    </source>
</evidence>
<keyword evidence="2 7" id="KW-0732">Signal</keyword>
<proteinExistence type="inferred from homology"/>
<evidence type="ECO:0000313" key="10">
    <source>
        <dbReference type="Proteomes" id="UP000235145"/>
    </source>
</evidence>
<dbReference type="Gramene" id="rna-gnl|WGS:NBSK|LSAT_6X114620_mrna">
    <property type="protein sequence ID" value="cds-PLY84039.1"/>
    <property type="gene ID" value="gene-LSAT_6X114620"/>
</dbReference>
<dbReference type="Gene3D" id="3.10.50.10">
    <property type="match status" value="1"/>
</dbReference>
<dbReference type="InterPro" id="IPR029070">
    <property type="entry name" value="Chitinase_insertion_sf"/>
</dbReference>
<keyword evidence="4" id="KW-0325">Glycoprotein</keyword>
<accession>A0A9R1X8J7</accession>
<evidence type="ECO:0000256" key="2">
    <source>
        <dbReference type="ARBA" id="ARBA00022729"/>
    </source>
</evidence>
<dbReference type="FunFam" id="3.10.50.10:FF:000003">
    <property type="entry name" value="Class V chitinase CHIT5b"/>
    <property type="match status" value="1"/>
</dbReference>
<dbReference type="Gene3D" id="3.20.20.80">
    <property type="entry name" value="Glycosidases"/>
    <property type="match status" value="1"/>
</dbReference>
<evidence type="ECO:0000259" key="8">
    <source>
        <dbReference type="PROSITE" id="PS51910"/>
    </source>
</evidence>
<dbReference type="GO" id="GO:0008061">
    <property type="term" value="F:chitin binding"/>
    <property type="evidence" value="ECO:0007669"/>
    <property type="project" value="InterPro"/>
</dbReference>
<dbReference type="SUPFAM" id="SSF51445">
    <property type="entry name" value="(Trans)glycosidases"/>
    <property type="match status" value="1"/>
</dbReference>
<gene>
    <name evidence="9" type="ORF">LSAT_V11C600341220</name>
</gene>
<evidence type="ECO:0000313" key="9">
    <source>
        <dbReference type="EMBL" id="KAJ0201484.1"/>
    </source>
</evidence>
<evidence type="ECO:0000256" key="1">
    <source>
        <dbReference type="ARBA" id="ARBA00008682"/>
    </source>
</evidence>
<evidence type="ECO:0000256" key="3">
    <source>
        <dbReference type="ARBA" id="ARBA00022801"/>
    </source>
</evidence>
<dbReference type="PROSITE" id="PS51910">
    <property type="entry name" value="GH18_2"/>
    <property type="match status" value="1"/>
</dbReference>
<dbReference type="InterPro" id="IPR017853">
    <property type="entry name" value="GH"/>
</dbReference>
<dbReference type="PROSITE" id="PS01095">
    <property type="entry name" value="GH18_1"/>
    <property type="match status" value="1"/>
</dbReference>
<dbReference type="InterPro" id="IPR001579">
    <property type="entry name" value="Glyco_hydro_18_chit_AS"/>
</dbReference>
<reference evidence="9 10" key="1">
    <citation type="journal article" date="2017" name="Nat. Commun.">
        <title>Genome assembly with in vitro proximity ligation data and whole-genome triplication in lettuce.</title>
        <authorList>
            <person name="Reyes-Chin-Wo S."/>
            <person name="Wang Z."/>
            <person name="Yang X."/>
            <person name="Kozik A."/>
            <person name="Arikit S."/>
            <person name="Song C."/>
            <person name="Xia L."/>
            <person name="Froenicke L."/>
            <person name="Lavelle D.O."/>
            <person name="Truco M.J."/>
            <person name="Xia R."/>
            <person name="Zhu S."/>
            <person name="Xu C."/>
            <person name="Xu H."/>
            <person name="Xu X."/>
            <person name="Cox K."/>
            <person name="Korf I."/>
            <person name="Meyers B.C."/>
            <person name="Michelmore R.W."/>
        </authorList>
    </citation>
    <scope>NUCLEOTIDE SEQUENCE [LARGE SCALE GENOMIC DNA]</scope>
    <source>
        <strain evidence="10">cv. Salinas</strain>
        <tissue evidence="9">Seedlings</tissue>
    </source>
</reference>
<organism evidence="9 10">
    <name type="scientific">Lactuca sativa</name>
    <name type="common">Garden lettuce</name>
    <dbReference type="NCBI Taxonomy" id="4236"/>
    <lineage>
        <taxon>Eukaryota</taxon>
        <taxon>Viridiplantae</taxon>
        <taxon>Streptophyta</taxon>
        <taxon>Embryophyta</taxon>
        <taxon>Tracheophyta</taxon>
        <taxon>Spermatophyta</taxon>
        <taxon>Magnoliopsida</taxon>
        <taxon>eudicotyledons</taxon>
        <taxon>Gunneridae</taxon>
        <taxon>Pentapetalae</taxon>
        <taxon>asterids</taxon>
        <taxon>campanulids</taxon>
        <taxon>Asterales</taxon>
        <taxon>Asteraceae</taxon>
        <taxon>Cichorioideae</taxon>
        <taxon>Cichorieae</taxon>
        <taxon>Lactucinae</taxon>
        <taxon>Lactuca</taxon>
    </lineage>
</organism>
<keyword evidence="5 6" id="KW-0326">Glycosidase</keyword>
<dbReference type="CDD" id="cd02879">
    <property type="entry name" value="GH18_plant_chitinase_class_V"/>
    <property type="match status" value="1"/>
</dbReference>
<dbReference type="GO" id="GO:0005576">
    <property type="term" value="C:extracellular region"/>
    <property type="evidence" value="ECO:0000318"/>
    <property type="project" value="GO_Central"/>
</dbReference>
<dbReference type="GO" id="GO:0006032">
    <property type="term" value="P:chitin catabolic process"/>
    <property type="evidence" value="ECO:0000318"/>
    <property type="project" value="GO_Central"/>
</dbReference>
<dbReference type="PANTHER" id="PTHR11177">
    <property type="entry name" value="CHITINASE"/>
    <property type="match status" value="1"/>
</dbReference>
<feature type="signal peptide" evidence="7">
    <location>
        <begin position="1"/>
        <end position="22"/>
    </location>
</feature>
<dbReference type="AlphaFoldDB" id="A0A9R1X8J7"/>
<dbReference type="GO" id="GO:0005975">
    <property type="term" value="P:carbohydrate metabolic process"/>
    <property type="evidence" value="ECO:0007669"/>
    <property type="project" value="InterPro"/>
</dbReference>
<dbReference type="InterPro" id="IPR011583">
    <property type="entry name" value="Chitinase_II/V-like_cat"/>
</dbReference>
<dbReference type="SUPFAM" id="SSF54556">
    <property type="entry name" value="Chitinase insertion domain"/>
    <property type="match status" value="1"/>
</dbReference>
<dbReference type="InterPro" id="IPR050314">
    <property type="entry name" value="Glycosyl_Hydrlase_18"/>
</dbReference>
<dbReference type="EMBL" id="NBSK02000006">
    <property type="protein sequence ID" value="KAJ0201484.1"/>
    <property type="molecule type" value="Genomic_DNA"/>
</dbReference>
<dbReference type="InterPro" id="IPR001223">
    <property type="entry name" value="Glyco_hydro18_cat"/>
</dbReference>
<dbReference type="PANTHER" id="PTHR11177:SF317">
    <property type="entry name" value="CHITINASE 12-RELATED"/>
    <property type="match status" value="1"/>
</dbReference>
<keyword evidence="3 6" id="KW-0378">Hydrolase</keyword>
<name>A0A9R1X8J7_LACSA</name>
<comment type="caution">
    <text evidence="9">The sequence shown here is derived from an EMBL/GenBank/DDBJ whole genome shotgun (WGS) entry which is preliminary data.</text>
</comment>
<comment type="similarity">
    <text evidence="1">Belongs to the glycosyl hydrolase 18 family. Chitinase class V subfamily.</text>
</comment>
<dbReference type="SMART" id="SM00636">
    <property type="entry name" value="Glyco_18"/>
    <property type="match status" value="1"/>
</dbReference>
<evidence type="ECO:0000256" key="5">
    <source>
        <dbReference type="ARBA" id="ARBA00023295"/>
    </source>
</evidence>
<dbReference type="GO" id="GO:0004568">
    <property type="term" value="F:chitinase activity"/>
    <property type="evidence" value="ECO:0000318"/>
    <property type="project" value="GO_Central"/>
</dbReference>
<evidence type="ECO:0000256" key="7">
    <source>
        <dbReference type="SAM" id="SignalP"/>
    </source>
</evidence>
<dbReference type="Pfam" id="PF00704">
    <property type="entry name" value="Glyco_hydro_18"/>
    <property type="match status" value="1"/>
</dbReference>
<evidence type="ECO:0000256" key="4">
    <source>
        <dbReference type="ARBA" id="ARBA00023180"/>
    </source>
</evidence>